<dbReference type="EMBL" id="JADYXP020000003">
    <property type="protein sequence ID" value="KAL0127621.1"/>
    <property type="molecule type" value="Genomic_DNA"/>
</dbReference>
<dbReference type="Proteomes" id="UP001430953">
    <property type="component" value="Unassembled WGS sequence"/>
</dbReference>
<organism evidence="1 2">
    <name type="scientific">Cardiocondyla obscurior</name>
    <dbReference type="NCBI Taxonomy" id="286306"/>
    <lineage>
        <taxon>Eukaryota</taxon>
        <taxon>Metazoa</taxon>
        <taxon>Ecdysozoa</taxon>
        <taxon>Arthropoda</taxon>
        <taxon>Hexapoda</taxon>
        <taxon>Insecta</taxon>
        <taxon>Pterygota</taxon>
        <taxon>Neoptera</taxon>
        <taxon>Endopterygota</taxon>
        <taxon>Hymenoptera</taxon>
        <taxon>Apocrita</taxon>
        <taxon>Aculeata</taxon>
        <taxon>Formicoidea</taxon>
        <taxon>Formicidae</taxon>
        <taxon>Myrmicinae</taxon>
        <taxon>Cardiocondyla</taxon>
    </lineage>
</organism>
<dbReference type="AlphaFoldDB" id="A0AAW2GN30"/>
<comment type="caution">
    <text evidence="1">The sequence shown here is derived from an EMBL/GenBank/DDBJ whole genome shotgun (WGS) entry which is preliminary data.</text>
</comment>
<name>A0AAW2GN30_9HYME</name>
<accession>A0AAW2GN30</accession>
<sequence>MYNENISHKTLFPRIRTVLSRRLNFPGQYLIAIPFLFQIECPENSQSIPVVEISGRRNRSRFVRLDTSTKSLSRKFCESECHRTRKISVCN</sequence>
<gene>
    <name evidence="1" type="ORF">PUN28_003123</name>
</gene>
<protein>
    <submittedName>
        <fullName evidence="1">Uncharacterized protein</fullName>
    </submittedName>
</protein>
<evidence type="ECO:0000313" key="1">
    <source>
        <dbReference type="EMBL" id="KAL0127621.1"/>
    </source>
</evidence>
<reference evidence="1 2" key="1">
    <citation type="submission" date="2023-03" db="EMBL/GenBank/DDBJ databases">
        <title>High recombination rates correlate with genetic variation in Cardiocondyla obscurior ants.</title>
        <authorList>
            <person name="Errbii M."/>
        </authorList>
    </citation>
    <scope>NUCLEOTIDE SEQUENCE [LARGE SCALE GENOMIC DNA]</scope>
    <source>
        <strain evidence="1">Alpha-2009</strain>
        <tissue evidence="1">Whole body</tissue>
    </source>
</reference>
<proteinExistence type="predicted"/>
<keyword evidence="2" id="KW-1185">Reference proteome</keyword>
<evidence type="ECO:0000313" key="2">
    <source>
        <dbReference type="Proteomes" id="UP001430953"/>
    </source>
</evidence>